<name>A0A833RHL7_9POAL</name>
<accession>A0A833RHL7</accession>
<organism evidence="1 2">
    <name type="scientific">Carex littledalei</name>
    <dbReference type="NCBI Taxonomy" id="544730"/>
    <lineage>
        <taxon>Eukaryota</taxon>
        <taxon>Viridiplantae</taxon>
        <taxon>Streptophyta</taxon>
        <taxon>Embryophyta</taxon>
        <taxon>Tracheophyta</taxon>
        <taxon>Spermatophyta</taxon>
        <taxon>Magnoliopsida</taxon>
        <taxon>Liliopsida</taxon>
        <taxon>Poales</taxon>
        <taxon>Cyperaceae</taxon>
        <taxon>Cyperoideae</taxon>
        <taxon>Cariceae</taxon>
        <taxon>Carex</taxon>
        <taxon>Carex subgen. Euthyceras</taxon>
    </lineage>
</organism>
<keyword evidence="2" id="KW-1185">Reference proteome</keyword>
<gene>
    <name evidence="1" type="ORF">FCM35_KLT16697</name>
</gene>
<comment type="caution">
    <text evidence="1">The sequence shown here is derived from an EMBL/GenBank/DDBJ whole genome shotgun (WGS) entry which is preliminary data.</text>
</comment>
<reference evidence="1" key="1">
    <citation type="submission" date="2020-01" db="EMBL/GenBank/DDBJ databases">
        <title>Genome sequence of Kobresia littledalei, the first chromosome-level genome in the family Cyperaceae.</title>
        <authorList>
            <person name="Qu G."/>
        </authorList>
    </citation>
    <scope>NUCLEOTIDE SEQUENCE</scope>
    <source>
        <strain evidence="1">C.B.Clarke</strain>
        <tissue evidence="1">Leaf</tissue>
    </source>
</reference>
<proteinExistence type="predicted"/>
<evidence type="ECO:0000313" key="2">
    <source>
        <dbReference type="Proteomes" id="UP000623129"/>
    </source>
</evidence>
<dbReference type="Proteomes" id="UP000623129">
    <property type="component" value="Unassembled WGS sequence"/>
</dbReference>
<dbReference type="AlphaFoldDB" id="A0A833RHL7"/>
<protein>
    <submittedName>
        <fullName evidence="1">Uncharacterized protein</fullName>
    </submittedName>
</protein>
<sequence length="134" mass="14782">MILNVRLISTQVTPSPVITNIFLYPPYLKVHPSVQFPPSPSPSAPRRVPLRLDDACPHCQSPLHRSPANSRPKSILHLIAQLSALSSSSDNHLLAPSVSKRRHASWSYLLSLSIELLSEEHVTGRKLPSKNTNA</sequence>
<evidence type="ECO:0000313" key="1">
    <source>
        <dbReference type="EMBL" id="KAF3339226.1"/>
    </source>
</evidence>
<dbReference type="EMBL" id="SWLB01000004">
    <property type="protein sequence ID" value="KAF3339226.1"/>
    <property type="molecule type" value="Genomic_DNA"/>
</dbReference>